<feature type="region of interest" description="Disordered" evidence="8">
    <location>
        <begin position="227"/>
        <end position="276"/>
    </location>
</feature>
<evidence type="ECO:0000256" key="8">
    <source>
        <dbReference type="SAM" id="MobiDB-lite"/>
    </source>
</evidence>
<protein>
    <recommendedName>
        <fullName evidence="6 7">Large ribosomal subunit protein uL2</fullName>
    </recommendedName>
</protein>
<evidence type="ECO:0000259" key="10">
    <source>
        <dbReference type="SMART" id="SM01383"/>
    </source>
</evidence>
<keyword evidence="4 7" id="KW-0689">Ribosomal protein</keyword>
<dbReference type="SMART" id="SM01383">
    <property type="entry name" value="Ribosomal_L2"/>
    <property type="match status" value="1"/>
</dbReference>
<reference evidence="11 12" key="1">
    <citation type="journal article" date="2016" name="Nat. Commun.">
        <title>Thousands of microbial genomes shed light on interconnected biogeochemical processes in an aquifer system.</title>
        <authorList>
            <person name="Anantharaman K."/>
            <person name="Brown C.T."/>
            <person name="Hug L.A."/>
            <person name="Sharon I."/>
            <person name="Castelle C.J."/>
            <person name="Probst A.J."/>
            <person name="Thomas B.C."/>
            <person name="Singh A."/>
            <person name="Wilkins M.J."/>
            <person name="Karaoz U."/>
            <person name="Brodie E.L."/>
            <person name="Williams K.H."/>
            <person name="Hubbard S.S."/>
            <person name="Banfield J.F."/>
        </authorList>
    </citation>
    <scope>NUCLEOTIDE SEQUENCE [LARGE SCALE GENOMIC DNA]</scope>
</reference>
<organism evidence="11 12">
    <name type="scientific">candidate division WOR-1 bacterium RIFOXYC2_FULL_46_14</name>
    <dbReference type="NCBI Taxonomy" id="1802587"/>
    <lineage>
        <taxon>Bacteria</taxon>
        <taxon>Bacillati</taxon>
        <taxon>Saganbacteria</taxon>
    </lineage>
</organism>
<comment type="function">
    <text evidence="7">One of the primary rRNA binding proteins. Required for association of the 30S and 50S subunits to form the 70S ribosome, for tRNA binding and peptide bond formation. It has been suggested to have peptidyltransferase activity; this is somewhat controversial. Makes several contacts with the 16S rRNA in the 70S ribosome.</text>
</comment>
<dbReference type="EMBL" id="MEUJ01000004">
    <property type="protein sequence ID" value="OGC40288.1"/>
    <property type="molecule type" value="Genomic_DNA"/>
</dbReference>
<dbReference type="InterPro" id="IPR014726">
    <property type="entry name" value="Ribosomal_uL2_dom3"/>
</dbReference>
<dbReference type="FunFam" id="2.30.30.30:FF:000001">
    <property type="entry name" value="50S ribosomal protein L2"/>
    <property type="match status" value="1"/>
</dbReference>
<dbReference type="InterPro" id="IPR005880">
    <property type="entry name" value="Ribosomal_uL2_bac/org-type"/>
</dbReference>
<dbReference type="Pfam" id="PF00181">
    <property type="entry name" value="Ribosomal_L2_N"/>
    <property type="match status" value="1"/>
</dbReference>
<dbReference type="GO" id="GO:0002181">
    <property type="term" value="P:cytoplasmic translation"/>
    <property type="evidence" value="ECO:0007669"/>
    <property type="project" value="TreeGrafter"/>
</dbReference>
<dbReference type="InterPro" id="IPR022671">
    <property type="entry name" value="Ribosomal_uL2_CS"/>
</dbReference>
<dbReference type="PANTHER" id="PTHR13691:SF5">
    <property type="entry name" value="LARGE RIBOSOMAL SUBUNIT PROTEIN UL2M"/>
    <property type="match status" value="1"/>
</dbReference>
<proteinExistence type="inferred from homology"/>
<dbReference type="PANTHER" id="PTHR13691">
    <property type="entry name" value="RIBOSOMAL PROTEIN L2"/>
    <property type="match status" value="1"/>
</dbReference>
<keyword evidence="3 7" id="KW-0694">RNA-binding</keyword>
<evidence type="ECO:0000313" key="11">
    <source>
        <dbReference type="EMBL" id="OGC40288.1"/>
    </source>
</evidence>
<feature type="domain" description="Large ribosomal subunit protein uL2 RNA-binding" evidence="10">
    <location>
        <begin position="42"/>
        <end position="118"/>
    </location>
</feature>
<keyword evidence="2 7" id="KW-0699">rRNA-binding</keyword>
<dbReference type="SMART" id="SM01382">
    <property type="entry name" value="Ribosomal_L2_C"/>
    <property type="match status" value="1"/>
</dbReference>
<accession>A0A1F4U5P2</accession>
<evidence type="ECO:0000256" key="2">
    <source>
        <dbReference type="ARBA" id="ARBA00022730"/>
    </source>
</evidence>
<dbReference type="NCBIfam" id="TIGR01171">
    <property type="entry name" value="rplB_bact"/>
    <property type="match status" value="1"/>
</dbReference>
<dbReference type="SUPFAM" id="SSF50249">
    <property type="entry name" value="Nucleic acid-binding proteins"/>
    <property type="match status" value="1"/>
</dbReference>
<dbReference type="FunFam" id="4.10.950.10:FF:000001">
    <property type="entry name" value="50S ribosomal protein L2"/>
    <property type="match status" value="1"/>
</dbReference>
<evidence type="ECO:0000256" key="3">
    <source>
        <dbReference type="ARBA" id="ARBA00022884"/>
    </source>
</evidence>
<comment type="caution">
    <text evidence="11">The sequence shown here is derived from an EMBL/GenBank/DDBJ whole genome shotgun (WGS) entry which is preliminary data.</text>
</comment>
<dbReference type="AlphaFoldDB" id="A0A1F4U5P2"/>
<comment type="subunit">
    <text evidence="7">Part of the 50S ribosomal subunit. Forms a bridge to the 30S subunit in the 70S ribosome.</text>
</comment>
<dbReference type="InterPro" id="IPR014722">
    <property type="entry name" value="Rib_uL2_dom2"/>
</dbReference>
<dbReference type="HAMAP" id="MF_01320_B">
    <property type="entry name" value="Ribosomal_uL2_B"/>
    <property type="match status" value="1"/>
</dbReference>
<dbReference type="InterPro" id="IPR022666">
    <property type="entry name" value="Ribosomal_uL2_RNA-bd_dom"/>
</dbReference>
<sequence>MGLVRKRPLTPGQRFRILDDHADITKSTPEKSLLAPLKKTGGRGFRGWVSARHRGGGNKTMYRIIDFKRNKDDMKAKVIAIEYDPCRNARIALLEYEDKERRYILAPLGLAVDAEVMSGANAEIEVGNCLPIKLIPVGTTIHNVELKPGKGGQIARGAGAGIMLLGKESGYAIVKMPSGEQRMLNLECRATIGQVGNTDAQNISLGKAGMSRFLGRRPKVRGSVMNPCDHPHGGGEGRAPIGHPGPLTPWGKPTLGYKTRRGKRPSDRFILSRRPV</sequence>
<name>A0A1F4U5P2_UNCSA</name>
<evidence type="ECO:0000256" key="6">
    <source>
        <dbReference type="ARBA" id="ARBA00035242"/>
    </source>
</evidence>
<dbReference type="Proteomes" id="UP000179242">
    <property type="component" value="Unassembled WGS sequence"/>
</dbReference>
<dbReference type="SUPFAM" id="SSF50104">
    <property type="entry name" value="Translation proteins SH3-like domain"/>
    <property type="match status" value="1"/>
</dbReference>
<dbReference type="InterPro" id="IPR022669">
    <property type="entry name" value="Ribosomal_uL2_C"/>
</dbReference>
<dbReference type="Gene3D" id="2.30.30.30">
    <property type="match status" value="1"/>
</dbReference>
<dbReference type="GO" id="GO:0015934">
    <property type="term" value="C:large ribosomal subunit"/>
    <property type="evidence" value="ECO:0007669"/>
    <property type="project" value="InterPro"/>
</dbReference>
<evidence type="ECO:0000259" key="9">
    <source>
        <dbReference type="SMART" id="SM01382"/>
    </source>
</evidence>
<evidence type="ECO:0000313" key="12">
    <source>
        <dbReference type="Proteomes" id="UP000179242"/>
    </source>
</evidence>
<feature type="domain" description="Large ribosomal subunit protein uL2 C-terminal" evidence="9">
    <location>
        <begin position="124"/>
        <end position="253"/>
    </location>
</feature>
<dbReference type="InterPro" id="IPR008991">
    <property type="entry name" value="Translation_prot_SH3-like_sf"/>
</dbReference>
<comment type="similarity">
    <text evidence="1 7">Belongs to the universal ribosomal protein uL2 family.</text>
</comment>
<dbReference type="Pfam" id="PF03947">
    <property type="entry name" value="Ribosomal_L2_C"/>
    <property type="match status" value="1"/>
</dbReference>
<evidence type="ECO:0000256" key="7">
    <source>
        <dbReference type="HAMAP-Rule" id="MF_01320"/>
    </source>
</evidence>
<dbReference type="InterPro" id="IPR002171">
    <property type="entry name" value="Ribosomal_uL2"/>
</dbReference>
<dbReference type="InterPro" id="IPR012340">
    <property type="entry name" value="NA-bd_OB-fold"/>
</dbReference>
<dbReference type="PIRSF" id="PIRSF002158">
    <property type="entry name" value="Ribosomal_L2"/>
    <property type="match status" value="1"/>
</dbReference>
<dbReference type="GO" id="GO:0003735">
    <property type="term" value="F:structural constituent of ribosome"/>
    <property type="evidence" value="ECO:0007669"/>
    <property type="project" value="InterPro"/>
</dbReference>
<dbReference type="Gene3D" id="2.40.50.140">
    <property type="entry name" value="Nucleic acid-binding proteins"/>
    <property type="match status" value="1"/>
</dbReference>
<dbReference type="GO" id="GO:0016740">
    <property type="term" value="F:transferase activity"/>
    <property type="evidence" value="ECO:0007669"/>
    <property type="project" value="InterPro"/>
</dbReference>
<evidence type="ECO:0000256" key="4">
    <source>
        <dbReference type="ARBA" id="ARBA00022980"/>
    </source>
</evidence>
<gene>
    <name evidence="7" type="primary">rplB</name>
    <name evidence="11" type="ORF">A2438_03310</name>
</gene>
<evidence type="ECO:0000256" key="1">
    <source>
        <dbReference type="ARBA" id="ARBA00005636"/>
    </source>
</evidence>
<dbReference type="GO" id="GO:0019843">
    <property type="term" value="F:rRNA binding"/>
    <property type="evidence" value="ECO:0007669"/>
    <property type="project" value="UniProtKB-UniRule"/>
</dbReference>
<dbReference type="Gene3D" id="4.10.950.10">
    <property type="entry name" value="Ribosomal protein L2, domain 3"/>
    <property type="match status" value="1"/>
</dbReference>
<evidence type="ECO:0000256" key="5">
    <source>
        <dbReference type="ARBA" id="ARBA00023274"/>
    </source>
</evidence>
<dbReference type="PROSITE" id="PS00467">
    <property type="entry name" value="RIBOSOMAL_L2"/>
    <property type="match status" value="1"/>
</dbReference>
<keyword evidence="5 7" id="KW-0687">Ribonucleoprotein</keyword>